<dbReference type="GO" id="GO:0000272">
    <property type="term" value="P:polysaccharide catabolic process"/>
    <property type="evidence" value="ECO:0007669"/>
    <property type="project" value="UniProtKB-KW"/>
</dbReference>
<dbReference type="Pfam" id="PF01373">
    <property type="entry name" value="Glyco_hydro_14"/>
    <property type="match status" value="1"/>
</dbReference>
<evidence type="ECO:0000256" key="3">
    <source>
        <dbReference type="ARBA" id="ARBA00023326"/>
    </source>
</evidence>
<accession>A0A1D6JNC6</accession>
<dbReference type="PANTHER" id="PTHR31352">
    <property type="entry name" value="BETA-AMYLASE 1, CHLOROPLASTIC"/>
    <property type="match status" value="1"/>
</dbReference>
<keyword evidence="3 4" id="KW-0624">Polysaccharide degradation</keyword>
<reference evidence="5" key="1">
    <citation type="submission" date="2015-12" db="EMBL/GenBank/DDBJ databases">
        <title>Update maize B73 reference genome by single molecule sequencing technologies.</title>
        <authorList>
            <consortium name="Maize Genome Sequencing Project"/>
            <person name="Ware D."/>
        </authorList>
    </citation>
    <scope>NUCLEOTIDE SEQUENCE [LARGE SCALE GENOMIC DNA]</scope>
    <source>
        <tissue evidence="5">Seedling</tissue>
    </source>
</reference>
<dbReference type="PANTHER" id="PTHR31352:SF54">
    <property type="entry name" value="BETA-AMYLASE 2, CHLOROPLASTIC"/>
    <property type="match status" value="1"/>
</dbReference>
<keyword evidence="2 4" id="KW-0119">Carbohydrate metabolism</keyword>
<evidence type="ECO:0000256" key="4">
    <source>
        <dbReference type="RuleBase" id="RU000509"/>
    </source>
</evidence>
<dbReference type="EMBL" id="CM007647">
    <property type="protein sequence ID" value="ONL93540.1"/>
    <property type="molecule type" value="Genomic_DNA"/>
</dbReference>
<dbReference type="InterPro" id="IPR001554">
    <property type="entry name" value="Glyco_hydro_14"/>
</dbReference>
<dbReference type="AlphaFoldDB" id="A0A1D6JNC6"/>
<evidence type="ECO:0000256" key="2">
    <source>
        <dbReference type="ARBA" id="ARBA00023277"/>
    </source>
</evidence>
<dbReference type="GO" id="GO:0016161">
    <property type="term" value="F:beta-amylase activity"/>
    <property type="evidence" value="ECO:0007669"/>
    <property type="project" value="UniProtKB-EC"/>
</dbReference>
<dbReference type="InterPro" id="IPR017853">
    <property type="entry name" value="GH"/>
</dbReference>
<dbReference type="EC" id="3.2.1.2" evidence="4"/>
<keyword evidence="4" id="KW-0326">Glycosidase</keyword>
<name>A0A1D6JNC6_MAIZE</name>
<evidence type="ECO:0000313" key="5">
    <source>
        <dbReference type="EMBL" id="ONL93540.1"/>
    </source>
</evidence>
<dbReference type="Gene3D" id="3.20.20.80">
    <property type="entry name" value="Glycosidases"/>
    <property type="match status" value="1"/>
</dbReference>
<gene>
    <name evidence="5" type="ORF">ZEAMMB73_Zm00001d027619</name>
</gene>
<comment type="catalytic activity">
    <reaction evidence="4">
        <text>Hydrolysis of (1-&gt;4)-alpha-D-glucosidic linkages in polysaccharides so as to remove successive maltose units from the non-reducing ends of the chains.</text>
        <dbReference type="EC" id="3.2.1.2"/>
    </reaction>
</comment>
<protein>
    <recommendedName>
        <fullName evidence="4">Beta-amylase</fullName>
        <ecNumber evidence="4">3.2.1.2</ecNumber>
    </recommendedName>
</protein>
<dbReference type="SUPFAM" id="SSF51445">
    <property type="entry name" value="(Trans)glycosidases"/>
    <property type="match status" value="1"/>
</dbReference>
<organism evidence="5">
    <name type="scientific">Zea mays</name>
    <name type="common">Maize</name>
    <dbReference type="NCBI Taxonomy" id="4577"/>
    <lineage>
        <taxon>Eukaryota</taxon>
        <taxon>Viridiplantae</taxon>
        <taxon>Streptophyta</taxon>
        <taxon>Embryophyta</taxon>
        <taxon>Tracheophyta</taxon>
        <taxon>Spermatophyta</taxon>
        <taxon>Magnoliopsida</taxon>
        <taxon>Liliopsida</taxon>
        <taxon>Poales</taxon>
        <taxon>Poaceae</taxon>
        <taxon>PACMAD clade</taxon>
        <taxon>Panicoideae</taxon>
        <taxon>Andropogonodae</taxon>
        <taxon>Andropogoneae</taxon>
        <taxon>Tripsacinae</taxon>
        <taxon>Zea</taxon>
    </lineage>
</organism>
<proteinExistence type="inferred from homology"/>
<comment type="similarity">
    <text evidence="1 4">Belongs to the glycosyl hydrolase 14 family.</text>
</comment>
<evidence type="ECO:0000256" key="1">
    <source>
        <dbReference type="ARBA" id="ARBA00005652"/>
    </source>
</evidence>
<sequence length="83" mass="9055">MLSSLKAAAEAVGKPEWGNAGPGDSGSYKDWPEDTGFFRREGGWSTEYGEFFMSWYSQVEREAEGVAHATQPLVHEAAVALTN</sequence>
<keyword evidence="4" id="KW-0378">Hydrolase</keyword>